<gene>
    <name evidence="1" type="ORF">PCANC_07465</name>
</gene>
<name>A0A2N5VTI4_9BASI</name>
<protein>
    <submittedName>
        <fullName evidence="1">Uncharacterized protein</fullName>
    </submittedName>
</protein>
<organism evidence="1 2">
    <name type="scientific">Puccinia coronata f. sp. avenae</name>
    <dbReference type="NCBI Taxonomy" id="200324"/>
    <lineage>
        <taxon>Eukaryota</taxon>
        <taxon>Fungi</taxon>
        <taxon>Dikarya</taxon>
        <taxon>Basidiomycota</taxon>
        <taxon>Pucciniomycotina</taxon>
        <taxon>Pucciniomycetes</taxon>
        <taxon>Pucciniales</taxon>
        <taxon>Pucciniaceae</taxon>
        <taxon>Puccinia</taxon>
    </lineage>
</organism>
<comment type="caution">
    <text evidence="1">The sequence shown here is derived from an EMBL/GenBank/DDBJ whole genome shotgun (WGS) entry which is preliminary data.</text>
</comment>
<sequence>MEVRPPKRVMWPQQRYWRKTKRPALAQAWFKEHKRTGPMSRISPQRFPELLETTGPLLMLGNLLTGIVLDVEQACKRAFCGVIVEHVSGHLFRGITAEQEYYC</sequence>
<dbReference type="Proteomes" id="UP000235388">
    <property type="component" value="Unassembled WGS sequence"/>
</dbReference>
<evidence type="ECO:0000313" key="2">
    <source>
        <dbReference type="Proteomes" id="UP000235388"/>
    </source>
</evidence>
<dbReference type="AlphaFoldDB" id="A0A2N5VTI4"/>
<keyword evidence="2" id="KW-1185">Reference proteome</keyword>
<dbReference type="EMBL" id="PGCJ01000065">
    <property type="protein sequence ID" value="PLW53262.1"/>
    <property type="molecule type" value="Genomic_DNA"/>
</dbReference>
<reference evidence="1 2" key="1">
    <citation type="submission" date="2017-11" db="EMBL/GenBank/DDBJ databases">
        <title>De novo assembly and phasing of dikaryotic genomes from two isolates of Puccinia coronata f. sp. avenae, the causal agent of oat crown rust.</title>
        <authorList>
            <person name="Miller M.E."/>
            <person name="Zhang Y."/>
            <person name="Omidvar V."/>
            <person name="Sperschneider J."/>
            <person name="Schwessinger B."/>
            <person name="Raley C."/>
            <person name="Palmer J.M."/>
            <person name="Garnica D."/>
            <person name="Upadhyaya N."/>
            <person name="Rathjen J."/>
            <person name="Taylor J.M."/>
            <person name="Park R.F."/>
            <person name="Dodds P.N."/>
            <person name="Hirsch C.D."/>
            <person name="Kianian S.F."/>
            <person name="Figueroa M."/>
        </authorList>
    </citation>
    <scope>NUCLEOTIDE SEQUENCE [LARGE SCALE GENOMIC DNA]</scope>
    <source>
        <strain evidence="1">12NC29</strain>
    </source>
</reference>
<evidence type="ECO:0000313" key="1">
    <source>
        <dbReference type="EMBL" id="PLW53262.1"/>
    </source>
</evidence>
<accession>A0A2N5VTI4</accession>
<proteinExistence type="predicted"/>